<dbReference type="STRING" id="1511.CLOST_2472"/>
<dbReference type="InterPro" id="IPR017871">
    <property type="entry name" value="ABC_transporter-like_CS"/>
</dbReference>
<evidence type="ECO:0000256" key="3">
    <source>
        <dbReference type="ARBA" id="ARBA00022741"/>
    </source>
</evidence>
<protein>
    <submittedName>
        <fullName evidence="6">Putative bacitracin ABC transporter, ATP-binding protein</fullName>
    </submittedName>
</protein>
<keyword evidence="7" id="KW-1185">Reference proteome</keyword>
<dbReference type="Gene3D" id="3.40.50.300">
    <property type="entry name" value="P-loop containing nucleotide triphosphate hydrolases"/>
    <property type="match status" value="1"/>
</dbReference>
<dbReference type="AlphaFoldDB" id="E3PVD4"/>
<keyword evidence="2" id="KW-0813">Transport</keyword>
<dbReference type="Proteomes" id="UP000007041">
    <property type="component" value="Chromosome"/>
</dbReference>
<dbReference type="Pfam" id="PF00005">
    <property type="entry name" value="ABC_tran"/>
    <property type="match status" value="1"/>
</dbReference>
<organism evidence="6 7">
    <name type="scientific">Acetoanaerobium sticklandii (strain ATCC 12662 / DSM 519 / JCM 1433 / CCUG 9281 / NCIMB 10654 / HF)</name>
    <name type="common">Clostridium sticklandii</name>
    <dbReference type="NCBI Taxonomy" id="499177"/>
    <lineage>
        <taxon>Bacteria</taxon>
        <taxon>Bacillati</taxon>
        <taxon>Bacillota</taxon>
        <taxon>Clostridia</taxon>
        <taxon>Peptostreptococcales</taxon>
        <taxon>Filifactoraceae</taxon>
        <taxon>Acetoanaerobium</taxon>
    </lineage>
</organism>
<gene>
    <name evidence="6" type="ordered locus">CLOST_2472</name>
</gene>
<dbReference type="GO" id="GO:0016887">
    <property type="term" value="F:ATP hydrolysis activity"/>
    <property type="evidence" value="ECO:0007669"/>
    <property type="project" value="InterPro"/>
</dbReference>
<dbReference type="SMART" id="SM00382">
    <property type="entry name" value="AAA"/>
    <property type="match status" value="1"/>
</dbReference>
<keyword evidence="4 6" id="KW-0067">ATP-binding</keyword>
<dbReference type="InterPro" id="IPR027417">
    <property type="entry name" value="P-loop_NTPase"/>
</dbReference>
<proteinExistence type="inferred from homology"/>
<name>E3PVD4_ACESD</name>
<dbReference type="eggNOG" id="COG1131">
    <property type="taxonomic scope" value="Bacteria"/>
</dbReference>
<reference evidence="7" key="1">
    <citation type="journal article" date="2010" name="BMC Genomics">
        <title>Clostridium sticklandii, a specialist in amino acid degradation:revisiting its metabolism through its genome sequence.</title>
        <authorList>
            <person name="Fonknechten N."/>
            <person name="Chaussonnerie S."/>
            <person name="Tricot S."/>
            <person name="Lajus A."/>
            <person name="Andreesen J.R."/>
            <person name="Perchat N."/>
            <person name="Pelletier E."/>
            <person name="Gouyvenoux M."/>
            <person name="Barbe V."/>
            <person name="Salanoubat M."/>
            <person name="Le Paslier D."/>
            <person name="Weissenbach J."/>
            <person name="Cohen G.N."/>
            <person name="Kreimeyer A."/>
        </authorList>
    </citation>
    <scope>NUCLEOTIDE SEQUENCE [LARGE SCALE GENOMIC DNA]</scope>
    <source>
        <strain evidence="7">ATCC 12662 / DSM 519 / JCM 1433 / CCUG 9281 / NCIMB 10654 / HF</strain>
    </source>
</reference>
<sequence>MENIIETYNLTKKYKGCDVVNSINLNVPKGKIYGLLGRNGAGKTTAMKMLIQMVKPTSGSFSLFGEKNVKNNASVYKNIGSIIETPSFYTNLTAYENLRILNLLRGERKSSHIMRSLEIVGLDKEKTKPFAQYSLGMKQRLGIIAAAIMHEPKLLILDEPINGLDPIGILEIRSFLSELSKKNDTTILISSHVLNEIEQIADIIGVMHEGKLIKELEMAKLNKCKRKYTEFAVSNTKLASKFLQERYHIKNLDIVENTIMIADCTHDTGEINKAFVESGLLVTQVHSYEESLENYFSNLIGGKGIA</sequence>
<dbReference type="InterPro" id="IPR003439">
    <property type="entry name" value="ABC_transporter-like_ATP-bd"/>
</dbReference>
<dbReference type="GO" id="GO:0005524">
    <property type="term" value="F:ATP binding"/>
    <property type="evidence" value="ECO:0007669"/>
    <property type="project" value="UniProtKB-KW"/>
</dbReference>
<evidence type="ECO:0000259" key="5">
    <source>
        <dbReference type="PROSITE" id="PS50893"/>
    </source>
</evidence>
<keyword evidence="3" id="KW-0547">Nucleotide-binding</keyword>
<comment type="similarity">
    <text evidence="1">Belongs to the ABC transporter superfamily.</text>
</comment>
<dbReference type="KEGG" id="cst:CLOST_2472"/>
<dbReference type="PROSITE" id="PS00211">
    <property type="entry name" value="ABC_TRANSPORTER_1"/>
    <property type="match status" value="1"/>
</dbReference>
<evidence type="ECO:0000313" key="7">
    <source>
        <dbReference type="Proteomes" id="UP000007041"/>
    </source>
</evidence>
<dbReference type="SUPFAM" id="SSF52540">
    <property type="entry name" value="P-loop containing nucleoside triphosphate hydrolases"/>
    <property type="match status" value="1"/>
</dbReference>
<evidence type="ECO:0000256" key="1">
    <source>
        <dbReference type="ARBA" id="ARBA00005417"/>
    </source>
</evidence>
<dbReference type="PANTHER" id="PTHR43335">
    <property type="entry name" value="ABC TRANSPORTER, ATP-BINDING PROTEIN"/>
    <property type="match status" value="1"/>
</dbReference>
<evidence type="ECO:0000256" key="4">
    <source>
        <dbReference type="ARBA" id="ARBA00022840"/>
    </source>
</evidence>
<accession>E3PVD4</accession>
<dbReference type="PANTHER" id="PTHR43335:SF8">
    <property type="entry name" value="ABC TRANSPORTER, ATP-BINDING PROTEIN"/>
    <property type="match status" value="1"/>
</dbReference>
<dbReference type="HOGENOM" id="CLU_000604_1_2_9"/>
<dbReference type="BioCyc" id="CSTI499177:GJE9-2565-MONOMER"/>
<dbReference type="InterPro" id="IPR003593">
    <property type="entry name" value="AAA+_ATPase"/>
</dbReference>
<evidence type="ECO:0000313" key="6">
    <source>
        <dbReference type="EMBL" id="CBH22587.1"/>
    </source>
</evidence>
<feature type="domain" description="ABC transporter" evidence="5">
    <location>
        <begin position="5"/>
        <end position="234"/>
    </location>
</feature>
<dbReference type="EMBL" id="FP565809">
    <property type="protein sequence ID" value="CBH22587.1"/>
    <property type="molecule type" value="Genomic_DNA"/>
</dbReference>
<evidence type="ECO:0000256" key="2">
    <source>
        <dbReference type="ARBA" id="ARBA00022448"/>
    </source>
</evidence>
<dbReference type="PROSITE" id="PS50893">
    <property type="entry name" value="ABC_TRANSPORTER_2"/>
    <property type="match status" value="1"/>
</dbReference>